<protein>
    <submittedName>
        <fullName evidence="5">TetR-like C-terminal domain-containing protein</fullName>
    </submittedName>
</protein>
<dbReference type="InterPro" id="IPR001647">
    <property type="entry name" value="HTH_TetR"/>
</dbReference>
<evidence type="ECO:0000313" key="7">
    <source>
        <dbReference type="Proteomes" id="UP001220962"/>
    </source>
</evidence>
<evidence type="ECO:0000313" key="6">
    <source>
        <dbReference type="EMBL" id="WDI00410.1"/>
    </source>
</evidence>
<dbReference type="PROSITE" id="PS50977">
    <property type="entry name" value="HTH_TETR_2"/>
    <property type="match status" value="1"/>
</dbReference>
<evidence type="ECO:0000259" key="4">
    <source>
        <dbReference type="PROSITE" id="PS50977"/>
    </source>
</evidence>
<evidence type="ECO:0000313" key="5">
    <source>
        <dbReference type="EMBL" id="WDH80714.1"/>
    </source>
</evidence>
<dbReference type="SUPFAM" id="SSF46689">
    <property type="entry name" value="Homeodomain-like"/>
    <property type="match status" value="1"/>
</dbReference>
<dbReference type="Proteomes" id="UP001220962">
    <property type="component" value="Chromosome"/>
</dbReference>
<dbReference type="RefSeq" id="WP_047910297.1">
    <property type="nucleotide sequence ID" value="NZ_CP118101.1"/>
</dbReference>
<feature type="transmembrane region" description="Helical" evidence="3">
    <location>
        <begin position="144"/>
        <end position="162"/>
    </location>
</feature>
<gene>
    <name evidence="5" type="ORF">PUW23_14265</name>
    <name evidence="6" type="ORF">PUW25_14010</name>
</gene>
<keyword evidence="1 2" id="KW-0238">DNA-binding</keyword>
<dbReference type="InterPro" id="IPR050624">
    <property type="entry name" value="HTH-type_Tx_Regulator"/>
</dbReference>
<feature type="DNA-binding region" description="H-T-H motif" evidence="2">
    <location>
        <begin position="36"/>
        <end position="55"/>
    </location>
</feature>
<evidence type="ECO:0000256" key="2">
    <source>
        <dbReference type="PROSITE-ProRule" id="PRU00335"/>
    </source>
</evidence>
<name>A0AAX3MWJ6_9BACL</name>
<evidence type="ECO:0000256" key="3">
    <source>
        <dbReference type="SAM" id="Phobius"/>
    </source>
</evidence>
<keyword evidence="8" id="KW-1185">Reference proteome</keyword>
<keyword evidence="3" id="KW-1133">Transmembrane helix</keyword>
<dbReference type="EMBL" id="CP118101">
    <property type="protein sequence ID" value="WDH80714.1"/>
    <property type="molecule type" value="Genomic_DNA"/>
</dbReference>
<dbReference type="EMBL" id="CP118108">
    <property type="protein sequence ID" value="WDI00410.1"/>
    <property type="molecule type" value="Genomic_DNA"/>
</dbReference>
<reference evidence="5 8" key="1">
    <citation type="submission" date="2023-02" db="EMBL/GenBank/DDBJ databases">
        <title>Pathogen: clinical or host-associated sample.</title>
        <authorList>
            <person name="Hergert J."/>
            <person name="Casey R."/>
            <person name="Wagner J."/>
            <person name="Young E.L."/>
            <person name="Oakeson K.F."/>
        </authorList>
    </citation>
    <scope>NUCLEOTIDE SEQUENCE</scope>
    <source>
        <strain evidence="6 8">2022CK-00829</strain>
        <strain evidence="5">2022CK-00830</strain>
    </source>
</reference>
<proteinExistence type="predicted"/>
<dbReference type="Pfam" id="PF14278">
    <property type="entry name" value="TetR_C_8"/>
    <property type="match status" value="1"/>
</dbReference>
<dbReference type="InterPro" id="IPR039532">
    <property type="entry name" value="TetR_C_Firmicutes"/>
</dbReference>
<sequence length="187" mass="21984">MSMRKKEDPRAIRSKNMFKQAALSLLIEEPSITQVTVQKVAERAELNRATFYLHYEDIHDLITKVTNEIFDELSMKIEPLVQSEILDNEVDLTRFLDYIYDNRKLFAVLFEHKSYESRLFTLFKNLIETRRDKALTTRGLPEQLVSIEILTASIIGVIMWWIRDGIHFSSEHMANQISMIYKRSPIS</sequence>
<evidence type="ECO:0000256" key="1">
    <source>
        <dbReference type="ARBA" id="ARBA00023125"/>
    </source>
</evidence>
<dbReference type="InterPro" id="IPR009057">
    <property type="entry name" value="Homeodomain-like_sf"/>
</dbReference>
<accession>A0AAX3MWJ6</accession>
<dbReference type="PANTHER" id="PTHR43479:SF11">
    <property type="entry name" value="ACREF_ENVCD OPERON REPRESSOR-RELATED"/>
    <property type="match status" value="1"/>
</dbReference>
<dbReference type="PANTHER" id="PTHR43479">
    <property type="entry name" value="ACREF/ENVCD OPERON REPRESSOR-RELATED"/>
    <property type="match status" value="1"/>
</dbReference>
<dbReference type="Proteomes" id="UP001221519">
    <property type="component" value="Chromosome"/>
</dbReference>
<keyword evidence="3" id="KW-0812">Transmembrane</keyword>
<evidence type="ECO:0000313" key="8">
    <source>
        <dbReference type="Proteomes" id="UP001221519"/>
    </source>
</evidence>
<dbReference type="AlphaFoldDB" id="A0AAX3MWJ6"/>
<organism evidence="5 7">
    <name type="scientific">Paenibacillus urinalis</name>
    <dbReference type="NCBI Taxonomy" id="521520"/>
    <lineage>
        <taxon>Bacteria</taxon>
        <taxon>Bacillati</taxon>
        <taxon>Bacillota</taxon>
        <taxon>Bacilli</taxon>
        <taxon>Bacillales</taxon>
        <taxon>Paenibacillaceae</taxon>
        <taxon>Paenibacillus</taxon>
    </lineage>
</organism>
<feature type="domain" description="HTH tetR-type" evidence="4">
    <location>
        <begin position="12"/>
        <end position="73"/>
    </location>
</feature>
<dbReference type="GO" id="GO:0003677">
    <property type="term" value="F:DNA binding"/>
    <property type="evidence" value="ECO:0007669"/>
    <property type="project" value="UniProtKB-UniRule"/>
</dbReference>
<dbReference type="Gene3D" id="1.10.357.10">
    <property type="entry name" value="Tetracycline Repressor, domain 2"/>
    <property type="match status" value="1"/>
</dbReference>
<keyword evidence="3" id="KW-0472">Membrane</keyword>